<evidence type="ECO:0000256" key="1">
    <source>
        <dbReference type="ARBA" id="ARBA00022737"/>
    </source>
</evidence>
<dbReference type="Pfam" id="PF15902">
    <property type="entry name" value="Sortilin-Vps10"/>
    <property type="match status" value="2"/>
</dbReference>
<feature type="domain" description="Sortilin N-terminal" evidence="3">
    <location>
        <begin position="564"/>
        <end position="683"/>
    </location>
</feature>
<dbReference type="InterPro" id="IPR052025">
    <property type="entry name" value="Xyloglucanase_GH74"/>
</dbReference>
<reference evidence="4 5" key="1">
    <citation type="submission" date="2021-01" db="EMBL/GenBank/DDBJ databases">
        <title>Whole genome shotgun sequence of Catellatospora bangladeshensis NBRC 107357.</title>
        <authorList>
            <person name="Komaki H."/>
            <person name="Tamura T."/>
        </authorList>
    </citation>
    <scope>NUCLEOTIDE SEQUENCE [LARGE SCALE GENOMIC DNA]</scope>
    <source>
        <strain evidence="4 5">NBRC 107357</strain>
    </source>
</reference>
<sequence>MKSSISFGVTVLLGLSLVASADAHGLPADVVIGPDVAALEALEGAAGPSGADEWFMTQRLGADPTGDLVKLAGRSRAQAERIRAGASSFAALPAWQSMGPTNLGGRVTDLVVDPAVANTVYAATASGGVWKSTDSGTTFNYAWNTAITQAIGAIAITSTGVLYAGTGEANPGGGSASFPGTGVYRSTDRGLTWQSIGLTGTHRIGRIVIDPTNENRILVAATGNLYVAGGDRGLYRTTDGGASWTQILAGANATTGASDVALDPADPNRIYVTMWDHQRMPASRRYGGVGSGLYRSTNGGTSFTRLASTLPPSGTNVGRMGVAVAKSDPNRLYTIAANATGNFLGFWTSTDRGDNWTKITNTTALNSSQSTFGWWFSRIFVDPAAPQHIWVPGVPMLESTNAGGSWTSNSSSFHVDQHAVAFDPRVAGRVFIGNDGGIYRSTANGSLSGAWTKTTRLGNMQFYTVAVSQQDVTRISGGLQDNGSVRSWSAWGSYYGGDGLQNLIDPTNHQKVYACSQNGSCGRSTNGGNSMSSFGSTTSDRRAWLTPVVFDPSNPAIMYYGGNRLNRSTNSAQSWTAISGDLSRGSSGSTTYNTISTIAVAKTSPATIYVGTDDGRIWVTRNTGSTWTEIGTALPQRWVTRLTVDPADANLVYATLSGYTTGDMAAHVYRTTNGGTSWQNISGNLPNAPVNDLVLDPQNRAALYVGTDVGVFTSTDAGATWSAAGTGLPTVSVMDLATAVSSGRTLITAGTYGLGVYRLDVGAPVA</sequence>
<dbReference type="CDD" id="cd15482">
    <property type="entry name" value="Sialidase_non-viral"/>
    <property type="match status" value="1"/>
</dbReference>
<accession>A0A8J3JMY0</accession>
<evidence type="ECO:0000313" key="5">
    <source>
        <dbReference type="Proteomes" id="UP000601223"/>
    </source>
</evidence>
<keyword evidence="1" id="KW-0677">Repeat</keyword>
<dbReference type="GO" id="GO:0010411">
    <property type="term" value="P:xyloglucan metabolic process"/>
    <property type="evidence" value="ECO:0007669"/>
    <property type="project" value="TreeGrafter"/>
</dbReference>
<name>A0A8J3JMY0_9ACTN</name>
<dbReference type="PANTHER" id="PTHR43739">
    <property type="entry name" value="XYLOGLUCANASE (EUROFUNG)"/>
    <property type="match status" value="1"/>
</dbReference>
<protein>
    <recommendedName>
        <fullName evidence="3">Sortilin N-terminal domain-containing protein</fullName>
    </recommendedName>
</protein>
<dbReference type="Proteomes" id="UP000601223">
    <property type="component" value="Unassembled WGS sequence"/>
</dbReference>
<dbReference type="AlphaFoldDB" id="A0A8J3JMY0"/>
<feature type="signal peptide" evidence="2">
    <location>
        <begin position="1"/>
        <end position="21"/>
    </location>
</feature>
<evidence type="ECO:0000313" key="4">
    <source>
        <dbReference type="EMBL" id="GIF83543.1"/>
    </source>
</evidence>
<dbReference type="InterPro" id="IPR036278">
    <property type="entry name" value="Sialidase_sf"/>
</dbReference>
<evidence type="ECO:0000256" key="2">
    <source>
        <dbReference type="SAM" id="SignalP"/>
    </source>
</evidence>
<keyword evidence="2" id="KW-0732">Signal</keyword>
<comment type="caution">
    <text evidence="4">The sequence shown here is derived from an EMBL/GenBank/DDBJ whole genome shotgun (WGS) entry which is preliminary data.</text>
</comment>
<organism evidence="4 5">
    <name type="scientific">Catellatospora bangladeshensis</name>
    <dbReference type="NCBI Taxonomy" id="310355"/>
    <lineage>
        <taxon>Bacteria</taxon>
        <taxon>Bacillati</taxon>
        <taxon>Actinomycetota</taxon>
        <taxon>Actinomycetes</taxon>
        <taxon>Micromonosporales</taxon>
        <taxon>Micromonosporaceae</taxon>
        <taxon>Catellatospora</taxon>
    </lineage>
</organism>
<dbReference type="SUPFAM" id="SSF50939">
    <property type="entry name" value="Sialidases"/>
    <property type="match status" value="1"/>
</dbReference>
<keyword evidence="5" id="KW-1185">Reference proteome</keyword>
<feature type="domain" description="Sortilin N-terminal" evidence="3">
    <location>
        <begin position="183"/>
        <end position="307"/>
    </location>
</feature>
<dbReference type="EMBL" id="BONF01000029">
    <property type="protein sequence ID" value="GIF83543.1"/>
    <property type="molecule type" value="Genomic_DNA"/>
</dbReference>
<proteinExistence type="predicted"/>
<evidence type="ECO:0000259" key="3">
    <source>
        <dbReference type="Pfam" id="PF15902"/>
    </source>
</evidence>
<gene>
    <name evidence="4" type="ORF">Cba03nite_48920</name>
</gene>
<dbReference type="Gene3D" id="2.130.10.10">
    <property type="entry name" value="YVTN repeat-like/Quinoprotein amine dehydrogenase"/>
    <property type="match status" value="5"/>
</dbReference>
<dbReference type="InterPro" id="IPR031778">
    <property type="entry name" value="Sortilin_N"/>
</dbReference>
<dbReference type="SUPFAM" id="SSF110296">
    <property type="entry name" value="Oligoxyloglucan reducing end-specific cellobiohydrolase"/>
    <property type="match status" value="2"/>
</dbReference>
<dbReference type="InterPro" id="IPR015943">
    <property type="entry name" value="WD40/YVTN_repeat-like_dom_sf"/>
</dbReference>
<dbReference type="RefSeq" id="WP_203750528.1">
    <property type="nucleotide sequence ID" value="NZ_BONF01000029.1"/>
</dbReference>
<feature type="chain" id="PRO_5039093475" description="Sortilin N-terminal domain-containing protein" evidence="2">
    <location>
        <begin position="22"/>
        <end position="766"/>
    </location>
</feature>
<dbReference type="PANTHER" id="PTHR43739:SF5">
    <property type="entry name" value="EXO-ALPHA-SIALIDASE"/>
    <property type="match status" value="1"/>
</dbReference>